<dbReference type="AlphaFoldDB" id="A0AAD4M1K9"/>
<feature type="compositionally biased region" description="Low complexity" evidence="1">
    <location>
        <begin position="302"/>
        <end position="313"/>
    </location>
</feature>
<dbReference type="Proteomes" id="UP001203297">
    <property type="component" value="Unassembled WGS sequence"/>
</dbReference>
<proteinExistence type="predicted"/>
<feature type="compositionally biased region" description="Basic residues" evidence="1">
    <location>
        <begin position="193"/>
        <end position="205"/>
    </location>
</feature>
<sequence>MGRNRKKKNYYYSSGSLFALGNDAKPTDPDDPSIYKGGNRDEHGDIRDIITNIVFQPEYRHLSPEELRFQDHGFTAGYPYSYEEARWRHYLDTGRASLPKFGAQTPGSPFSISDSPQDGHRSSSSPPQTPNTVNDEKSTTSTCSLCAARLTLDSERHGAYEASTEGVVPLLDEVTPRGAGKGEPSRGTATPSHYKKTRSKKNRQRIRRLEKTVESLSHGLILALTELKSGALKLDPTSSGDRRARPDGLDVESDFGDEVDALSMAFTSLKTTRESRVGMCTELLRKAASAGAGTSVPPRQSTEGTRVGTTTTRQSPSLEPLTSVTAYPGTGSSTLGTFAPPTNSRTQQLDLPLPTSRTDRERGTHSISNRLESELPVITTKTMGSDKSLSTSNDRSPISGLLEPILRFMTCPDVFQFLKEAENHDGLKGTQMSDLSWVLDNLFDIHGGMMIHCLRQSLKHMNDISQSLGSNTWSQDLKLMQELDKAYSYCLELVFIFSERFPKSASVNFRDLAEGYKGFLDPIITTSYIEDLNSLWTQVHPALLEVNTHTHTHTPSPSFPPLLSFV</sequence>
<name>A0AAD4M1K9_9AGAM</name>
<dbReference type="EMBL" id="WTXG01000031">
    <property type="protein sequence ID" value="KAI0298031.1"/>
    <property type="molecule type" value="Genomic_DNA"/>
</dbReference>
<reference evidence="2" key="1">
    <citation type="journal article" date="2022" name="New Phytol.">
        <title>Evolutionary transition to the ectomycorrhizal habit in the genomes of a hyperdiverse lineage of mushroom-forming fungi.</title>
        <authorList>
            <person name="Looney B."/>
            <person name="Miyauchi S."/>
            <person name="Morin E."/>
            <person name="Drula E."/>
            <person name="Courty P.E."/>
            <person name="Kohler A."/>
            <person name="Kuo A."/>
            <person name="LaButti K."/>
            <person name="Pangilinan J."/>
            <person name="Lipzen A."/>
            <person name="Riley R."/>
            <person name="Andreopoulos W."/>
            <person name="He G."/>
            <person name="Johnson J."/>
            <person name="Nolan M."/>
            <person name="Tritt A."/>
            <person name="Barry K.W."/>
            <person name="Grigoriev I.V."/>
            <person name="Nagy L.G."/>
            <person name="Hibbett D."/>
            <person name="Henrissat B."/>
            <person name="Matheny P.B."/>
            <person name="Labbe J."/>
            <person name="Martin F.M."/>
        </authorList>
    </citation>
    <scope>NUCLEOTIDE SEQUENCE</scope>
    <source>
        <strain evidence="2">BPL690</strain>
    </source>
</reference>
<feature type="compositionally biased region" description="Polar residues" evidence="1">
    <location>
        <begin position="105"/>
        <end position="140"/>
    </location>
</feature>
<feature type="region of interest" description="Disordered" evidence="1">
    <location>
        <begin position="98"/>
        <end position="140"/>
    </location>
</feature>
<feature type="region of interest" description="Disordered" evidence="1">
    <location>
        <begin position="170"/>
        <end position="205"/>
    </location>
</feature>
<feature type="compositionally biased region" description="Polar residues" evidence="1">
    <location>
        <begin position="314"/>
        <end position="349"/>
    </location>
</feature>
<evidence type="ECO:0000313" key="2">
    <source>
        <dbReference type="EMBL" id="KAI0298031.1"/>
    </source>
</evidence>
<accession>A0AAD4M1K9</accession>
<protein>
    <submittedName>
        <fullName evidence="2">Uncharacterized protein</fullName>
    </submittedName>
</protein>
<evidence type="ECO:0000313" key="3">
    <source>
        <dbReference type="Proteomes" id="UP001203297"/>
    </source>
</evidence>
<feature type="region of interest" description="Disordered" evidence="1">
    <location>
        <begin position="289"/>
        <end position="364"/>
    </location>
</feature>
<feature type="region of interest" description="Disordered" evidence="1">
    <location>
        <begin position="232"/>
        <end position="251"/>
    </location>
</feature>
<evidence type="ECO:0000256" key="1">
    <source>
        <dbReference type="SAM" id="MobiDB-lite"/>
    </source>
</evidence>
<organism evidence="2 3">
    <name type="scientific">Multifurca ochricompacta</name>
    <dbReference type="NCBI Taxonomy" id="376703"/>
    <lineage>
        <taxon>Eukaryota</taxon>
        <taxon>Fungi</taxon>
        <taxon>Dikarya</taxon>
        <taxon>Basidiomycota</taxon>
        <taxon>Agaricomycotina</taxon>
        <taxon>Agaricomycetes</taxon>
        <taxon>Russulales</taxon>
        <taxon>Russulaceae</taxon>
        <taxon>Multifurca</taxon>
    </lineage>
</organism>
<comment type="caution">
    <text evidence="2">The sequence shown here is derived from an EMBL/GenBank/DDBJ whole genome shotgun (WGS) entry which is preliminary data.</text>
</comment>
<gene>
    <name evidence="2" type="ORF">B0F90DRAFT_838067</name>
</gene>
<keyword evidence="3" id="KW-1185">Reference proteome</keyword>